<dbReference type="RefSeq" id="WP_144923083.1">
    <property type="nucleotide sequence ID" value="NZ_JBHSMC010000044.1"/>
</dbReference>
<evidence type="ECO:0000256" key="2">
    <source>
        <dbReference type="SAM" id="SignalP"/>
    </source>
</evidence>
<feature type="compositionally biased region" description="Basic and acidic residues" evidence="1">
    <location>
        <begin position="23"/>
        <end position="57"/>
    </location>
</feature>
<organism evidence="3 4">
    <name type="scientific">Lederbergia graminis</name>
    <dbReference type="NCBI Taxonomy" id="735518"/>
    <lineage>
        <taxon>Bacteria</taxon>
        <taxon>Bacillati</taxon>
        <taxon>Bacillota</taxon>
        <taxon>Bacilli</taxon>
        <taxon>Bacillales</taxon>
        <taxon>Bacillaceae</taxon>
        <taxon>Lederbergia</taxon>
    </lineage>
</organism>
<evidence type="ECO:0000256" key="1">
    <source>
        <dbReference type="SAM" id="MobiDB-lite"/>
    </source>
</evidence>
<gene>
    <name evidence="3" type="ORF">ACFPM4_19550</name>
</gene>
<feature type="compositionally biased region" description="Acidic residues" evidence="1">
    <location>
        <begin position="62"/>
        <end position="79"/>
    </location>
</feature>
<feature type="region of interest" description="Disordered" evidence="1">
    <location>
        <begin position="21"/>
        <end position="87"/>
    </location>
</feature>
<name>A0ABW0LM05_9BACI</name>
<protein>
    <recommendedName>
        <fullName evidence="5">Lipoprotein</fullName>
    </recommendedName>
</protein>
<evidence type="ECO:0000313" key="4">
    <source>
        <dbReference type="Proteomes" id="UP001596147"/>
    </source>
</evidence>
<sequence length="239" mass="26402">MKKLWMALMLSFILTLGACGTDSDNKDTNKETPEENIEKDGDTTTKKDEITDGKDVVVENGEPADDENDQNQEANEENNDEGKIDQGTYKVGTDIAAGEYLVFAQGMAYIENASDSTGNLDSIIFNDNLMNDAHSYVTLKDGEYFKLTSGYMYPVDKAPSVQPDDGLYKDGMYKVGTDIPAGEYKVKLDNSTDMGYLEVSTNSRHDLSSIVTNEIVQADMYITVKDGQYIKLQGVSIQK</sequence>
<comment type="caution">
    <text evidence="3">The sequence shown here is derived from an EMBL/GenBank/DDBJ whole genome shotgun (WGS) entry which is preliminary data.</text>
</comment>
<dbReference type="Proteomes" id="UP001596147">
    <property type="component" value="Unassembled WGS sequence"/>
</dbReference>
<feature type="signal peptide" evidence="2">
    <location>
        <begin position="1"/>
        <end position="20"/>
    </location>
</feature>
<dbReference type="PROSITE" id="PS51257">
    <property type="entry name" value="PROKAR_LIPOPROTEIN"/>
    <property type="match status" value="1"/>
</dbReference>
<keyword evidence="4" id="KW-1185">Reference proteome</keyword>
<dbReference type="EMBL" id="JBHSMC010000044">
    <property type="protein sequence ID" value="MFC5466925.1"/>
    <property type="molecule type" value="Genomic_DNA"/>
</dbReference>
<evidence type="ECO:0008006" key="5">
    <source>
        <dbReference type="Google" id="ProtNLM"/>
    </source>
</evidence>
<proteinExistence type="predicted"/>
<accession>A0ABW0LM05</accession>
<reference evidence="4" key="1">
    <citation type="journal article" date="2019" name="Int. J. Syst. Evol. Microbiol.">
        <title>The Global Catalogue of Microorganisms (GCM) 10K type strain sequencing project: providing services to taxonomists for standard genome sequencing and annotation.</title>
        <authorList>
            <consortium name="The Broad Institute Genomics Platform"/>
            <consortium name="The Broad Institute Genome Sequencing Center for Infectious Disease"/>
            <person name="Wu L."/>
            <person name="Ma J."/>
        </authorList>
    </citation>
    <scope>NUCLEOTIDE SEQUENCE [LARGE SCALE GENOMIC DNA]</scope>
    <source>
        <strain evidence="4">CGMCC 1.12237</strain>
    </source>
</reference>
<feature type="chain" id="PRO_5046871691" description="Lipoprotein" evidence="2">
    <location>
        <begin position="21"/>
        <end position="239"/>
    </location>
</feature>
<keyword evidence="2" id="KW-0732">Signal</keyword>
<evidence type="ECO:0000313" key="3">
    <source>
        <dbReference type="EMBL" id="MFC5466925.1"/>
    </source>
</evidence>